<feature type="compositionally biased region" description="Basic residues" evidence="1">
    <location>
        <begin position="30"/>
        <end position="57"/>
    </location>
</feature>
<accession>A0A4Z2HJC0</accession>
<feature type="compositionally biased region" description="Acidic residues" evidence="1">
    <location>
        <begin position="1"/>
        <end position="12"/>
    </location>
</feature>
<dbReference type="Proteomes" id="UP000314294">
    <property type="component" value="Unassembled WGS sequence"/>
</dbReference>
<feature type="region of interest" description="Disordered" evidence="1">
    <location>
        <begin position="1"/>
        <end position="119"/>
    </location>
</feature>
<sequence>METDCSEGESDTEGMCRLSTVCSDRSTSGSRKKRRHRSGSPKNKHKDKNKQKKRLSSKQKTDGQKASGASPAPGPNAPAAWHNGEQSQRGRNGKAGRLNHGEGEKGHDASNSSCQTTRS</sequence>
<protein>
    <submittedName>
        <fullName evidence="2">Uncharacterized protein</fullName>
    </submittedName>
</protein>
<dbReference type="AlphaFoldDB" id="A0A4Z2HJC0"/>
<dbReference type="EMBL" id="SRLO01000242">
    <property type="protein sequence ID" value="TNN65034.1"/>
    <property type="molecule type" value="Genomic_DNA"/>
</dbReference>
<organism evidence="2 3">
    <name type="scientific">Liparis tanakae</name>
    <name type="common">Tanaka's snailfish</name>
    <dbReference type="NCBI Taxonomy" id="230148"/>
    <lineage>
        <taxon>Eukaryota</taxon>
        <taxon>Metazoa</taxon>
        <taxon>Chordata</taxon>
        <taxon>Craniata</taxon>
        <taxon>Vertebrata</taxon>
        <taxon>Euteleostomi</taxon>
        <taxon>Actinopterygii</taxon>
        <taxon>Neopterygii</taxon>
        <taxon>Teleostei</taxon>
        <taxon>Neoteleostei</taxon>
        <taxon>Acanthomorphata</taxon>
        <taxon>Eupercaria</taxon>
        <taxon>Perciformes</taxon>
        <taxon>Cottioidei</taxon>
        <taxon>Cottales</taxon>
        <taxon>Liparidae</taxon>
        <taxon>Liparis</taxon>
    </lineage>
</organism>
<feature type="compositionally biased region" description="Basic and acidic residues" evidence="1">
    <location>
        <begin position="99"/>
        <end position="108"/>
    </location>
</feature>
<evidence type="ECO:0000313" key="2">
    <source>
        <dbReference type="EMBL" id="TNN65034.1"/>
    </source>
</evidence>
<evidence type="ECO:0000313" key="3">
    <source>
        <dbReference type="Proteomes" id="UP000314294"/>
    </source>
</evidence>
<reference evidence="2 3" key="1">
    <citation type="submission" date="2019-03" db="EMBL/GenBank/DDBJ databases">
        <title>First draft genome of Liparis tanakae, snailfish: a comprehensive survey of snailfish specific genes.</title>
        <authorList>
            <person name="Kim W."/>
            <person name="Song I."/>
            <person name="Jeong J.-H."/>
            <person name="Kim D."/>
            <person name="Kim S."/>
            <person name="Ryu S."/>
            <person name="Song J.Y."/>
            <person name="Lee S.K."/>
        </authorList>
    </citation>
    <scope>NUCLEOTIDE SEQUENCE [LARGE SCALE GENOMIC DNA]</scope>
    <source>
        <tissue evidence="2">Muscle</tissue>
    </source>
</reference>
<proteinExistence type="predicted"/>
<name>A0A4Z2HJC0_9TELE</name>
<evidence type="ECO:0000256" key="1">
    <source>
        <dbReference type="SAM" id="MobiDB-lite"/>
    </source>
</evidence>
<comment type="caution">
    <text evidence="2">The sequence shown here is derived from an EMBL/GenBank/DDBJ whole genome shotgun (WGS) entry which is preliminary data.</text>
</comment>
<feature type="compositionally biased region" description="Polar residues" evidence="1">
    <location>
        <begin position="109"/>
        <end position="119"/>
    </location>
</feature>
<keyword evidence="3" id="KW-1185">Reference proteome</keyword>
<gene>
    <name evidence="2" type="ORF">EYF80_024773</name>
</gene>
<dbReference type="OrthoDB" id="10267305at2759"/>